<keyword evidence="4" id="KW-1185">Reference proteome</keyword>
<accession>A0ABS6MRC4</accession>
<evidence type="ECO:0000256" key="2">
    <source>
        <dbReference type="SAM" id="SignalP"/>
    </source>
</evidence>
<sequence length="194" mass="21665">MNRNRSFLLLACLVSLLGCAAATLVQPYDEKLLTGSEQFYRKAATIIEHSKMQSPTERPTTEDPSHPGHSANMENLYAELLIDTNILLLRALANSEQVDTSGQLLQSKITRYIDNALPSNCDNSADDIRAEFSSLTVKNFVDLKCLVVNWQAQHQAAPGKVLTQADWSRRHVSLVRFIVAIQQAEVAKLRQSDR</sequence>
<feature type="signal peptide" evidence="2">
    <location>
        <begin position="1"/>
        <end position="20"/>
    </location>
</feature>
<evidence type="ECO:0000313" key="3">
    <source>
        <dbReference type="EMBL" id="MBV2130817.1"/>
    </source>
</evidence>
<protein>
    <submittedName>
        <fullName evidence="3">Uncharacterized protein</fullName>
    </submittedName>
</protein>
<dbReference type="PROSITE" id="PS51257">
    <property type="entry name" value="PROKAR_LIPOPROTEIN"/>
    <property type="match status" value="1"/>
</dbReference>
<reference evidence="3 4" key="1">
    <citation type="submission" date="2021-06" db="EMBL/GenBank/DDBJ databases">
        <title>Rheinheimera indica sp. nov., isolated from deep-sea sediment.</title>
        <authorList>
            <person name="Wang Z."/>
            <person name="Zhang X.-Y."/>
        </authorList>
    </citation>
    <scope>NUCLEOTIDE SEQUENCE [LARGE SCALE GENOMIC DNA]</scope>
    <source>
        <strain evidence="3 4">SM2107</strain>
    </source>
</reference>
<name>A0ABS6MRC4_9GAMM</name>
<feature type="region of interest" description="Disordered" evidence="1">
    <location>
        <begin position="50"/>
        <end position="70"/>
    </location>
</feature>
<gene>
    <name evidence="3" type="ORF">KQY15_17100</name>
</gene>
<evidence type="ECO:0000256" key="1">
    <source>
        <dbReference type="SAM" id="MobiDB-lite"/>
    </source>
</evidence>
<dbReference type="RefSeq" id="WP_217671123.1">
    <property type="nucleotide sequence ID" value="NZ_JAHRID010000009.1"/>
</dbReference>
<feature type="chain" id="PRO_5045918298" evidence="2">
    <location>
        <begin position="21"/>
        <end position="194"/>
    </location>
</feature>
<comment type="caution">
    <text evidence="3">The sequence shown here is derived from an EMBL/GenBank/DDBJ whole genome shotgun (WGS) entry which is preliminary data.</text>
</comment>
<evidence type="ECO:0000313" key="4">
    <source>
        <dbReference type="Proteomes" id="UP000704611"/>
    </source>
</evidence>
<dbReference type="Proteomes" id="UP000704611">
    <property type="component" value="Unassembled WGS sequence"/>
</dbReference>
<proteinExistence type="predicted"/>
<dbReference type="EMBL" id="JAHRID010000009">
    <property type="protein sequence ID" value="MBV2130817.1"/>
    <property type="molecule type" value="Genomic_DNA"/>
</dbReference>
<keyword evidence="2" id="KW-0732">Signal</keyword>
<organism evidence="3 4">
    <name type="scientific">Arsukibacterium indicum</name>
    <dbReference type="NCBI Taxonomy" id="2848612"/>
    <lineage>
        <taxon>Bacteria</taxon>
        <taxon>Pseudomonadati</taxon>
        <taxon>Pseudomonadota</taxon>
        <taxon>Gammaproteobacteria</taxon>
        <taxon>Chromatiales</taxon>
        <taxon>Chromatiaceae</taxon>
        <taxon>Arsukibacterium</taxon>
    </lineage>
</organism>